<protein>
    <submittedName>
        <fullName evidence="1">Uncharacterized protein</fullName>
    </submittedName>
</protein>
<comment type="caution">
    <text evidence="1">The sequence shown here is derived from an EMBL/GenBank/DDBJ whole genome shotgun (WGS) entry which is preliminary data.</text>
</comment>
<name>L8WNN2_THACA</name>
<dbReference type="Proteomes" id="UP000011668">
    <property type="component" value="Unassembled WGS sequence"/>
</dbReference>
<dbReference type="HOGENOM" id="CLU_1983074_0_0_1"/>
<evidence type="ECO:0000313" key="2">
    <source>
        <dbReference type="Proteomes" id="UP000011668"/>
    </source>
</evidence>
<reference evidence="1 2" key="1">
    <citation type="journal article" date="2013" name="Nat. Commun.">
        <title>The evolution and pathogenic mechanisms of the rice sheath blight pathogen.</title>
        <authorList>
            <person name="Zheng A."/>
            <person name="Lin R."/>
            <person name="Xu L."/>
            <person name="Qin P."/>
            <person name="Tang C."/>
            <person name="Ai P."/>
            <person name="Zhang D."/>
            <person name="Liu Y."/>
            <person name="Sun Z."/>
            <person name="Feng H."/>
            <person name="Wang Y."/>
            <person name="Chen Y."/>
            <person name="Liang X."/>
            <person name="Fu R."/>
            <person name="Li Q."/>
            <person name="Zhang J."/>
            <person name="Yu X."/>
            <person name="Xie Z."/>
            <person name="Ding L."/>
            <person name="Guan P."/>
            <person name="Tang J."/>
            <person name="Liang Y."/>
            <person name="Wang S."/>
            <person name="Deng Q."/>
            <person name="Li S."/>
            <person name="Zhu J."/>
            <person name="Wang L."/>
            <person name="Liu H."/>
            <person name="Li P."/>
        </authorList>
    </citation>
    <scope>NUCLEOTIDE SEQUENCE [LARGE SCALE GENOMIC DNA]</scope>
    <source>
        <strain evidence="2">AG-1 IA</strain>
    </source>
</reference>
<accession>L8WNN2</accession>
<proteinExistence type="predicted"/>
<gene>
    <name evidence="1" type="ORF">AG1IA_07612</name>
</gene>
<evidence type="ECO:0000313" key="1">
    <source>
        <dbReference type="EMBL" id="ELU38363.1"/>
    </source>
</evidence>
<dbReference type="AlphaFoldDB" id="L8WNN2"/>
<keyword evidence="2" id="KW-1185">Reference proteome</keyword>
<dbReference type="EMBL" id="AFRT01002188">
    <property type="protein sequence ID" value="ELU38363.1"/>
    <property type="molecule type" value="Genomic_DNA"/>
</dbReference>
<sequence>MLLLQAHHQAKAGRPLVSHNLEGGQLTPRVIRRILPRAVHRIPLKIIHHIPLRITLRTPVDHKVPTHLAMVPMEVIRVQRTADGVATHPANGILEAETGIKVVHRGTKEAPLDKAKDLGSGDFLGN</sequence>
<organism evidence="1 2">
    <name type="scientific">Thanatephorus cucumeris (strain AG1-IA)</name>
    <name type="common">Rice sheath blight fungus</name>
    <name type="synonym">Rhizoctonia solani</name>
    <dbReference type="NCBI Taxonomy" id="983506"/>
    <lineage>
        <taxon>Eukaryota</taxon>
        <taxon>Fungi</taxon>
        <taxon>Dikarya</taxon>
        <taxon>Basidiomycota</taxon>
        <taxon>Agaricomycotina</taxon>
        <taxon>Agaricomycetes</taxon>
        <taxon>Cantharellales</taxon>
        <taxon>Ceratobasidiaceae</taxon>
        <taxon>Rhizoctonia</taxon>
        <taxon>Rhizoctonia solani AG-1</taxon>
    </lineage>
</organism>